<evidence type="ECO:0000313" key="3">
    <source>
        <dbReference type="Proteomes" id="UP000622797"/>
    </source>
</evidence>
<dbReference type="EMBL" id="JABEXW010000720">
    <property type="protein sequence ID" value="KAF4957609.1"/>
    <property type="molecule type" value="Genomic_DNA"/>
</dbReference>
<dbReference type="OrthoDB" id="426293at2759"/>
<reference evidence="2" key="1">
    <citation type="journal article" date="2020" name="BMC Genomics">
        <title>Correction to: Identification and distribution of gene clusters required for synthesis of sphingolipid metabolism inhibitors in diverse species of the filamentous fungus Fusarium.</title>
        <authorList>
            <person name="Kim H.S."/>
            <person name="Lohmar J.M."/>
            <person name="Busman M."/>
            <person name="Brown D.W."/>
            <person name="Naumann T.A."/>
            <person name="Divon H.H."/>
            <person name="Lysoe E."/>
            <person name="Uhlig S."/>
            <person name="Proctor R.H."/>
        </authorList>
    </citation>
    <scope>NUCLEOTIDE SEQUENCE</scope>
    <source>
        <strain evidence="2">NRRL 20472</strain>
    </source>
</reference>
<dbReference type="InterPro" id="IPR036770">
    <property type="entry name" value="Ankyrin_rpt-contain_sf"/>
</dbReference>
<dbReference type="InterPro" id="IPR002110">
    <property type="entry name" value="Ankyrin_rpt"/>
</dbReference>
<reference evidence="2" key="2">
    <citation type="submission" date="2020-05" db="EMBL/GenBank/DDBJ databases">
        <authorList>
            <person name="Kim H.-S."/>
            <person name="Proctor R.H."/>
            <person name="Brown D.W."/>
        </authorList>
    </citation>
    <scope>NUCLEOTIDE SEQUENCE</scope>
    <source>
        <strain evidence="2">NRRL 20472</strain>
    </source>
</reference>
<organism evidence="2 3">
    <name type="scientific">Fusarium sarcochroum</name>
    <dbReference type="NCBI Taxonomy" id="1208366"/>
    <lineage>
        <taxon>Eukaryota</taxon>
        <taxon>Fungi</taxon>
        <taxon>Dikarya</taxon>
        <taxon>Ascomycota</taxon>
        <taxon>Pezizomycotina</taxon>
        <taxon>Sordariomycetes</taxon>
        <taxon>Hypocreomycetidae</taxon>
        <taxon>Hypocreales</taxon>
        <taxon>Nectriaceae</taxon>
        <taxon>Fusarium</taxon>
        <taxon>Fusarium lateritium species complex</taxon>
    </lineage>
</organism>
<protein>
    <recommendedName>
        <fullName evidence="4">Ankyrin</fullName>
    </recommendedName>
</protein>
<sequence length="193" mass="20778">MYTGSIPIVEALLTRDPQVINMQFDRVGTPLIVACHSRQSFEFLKFLLEAGADPNQDPECAAFPLVIVAAFYNDPAVIDLLVQHGARLEESGALATAAGFGNEPMLRHLLDRGARLDPIHASPLHAAIRAGHRGVKAGHVAVVRILLQHGVDPNAANSSGTTPIEFANQLRAQGKDMLNMMDVLMGEQDAVNK</sequence>
<dbReference type="AlphaFoldDB" id="A0A8H4TGU1"/>
<gene>
    <name evidence="2" type="ORF">FSARC_11248</name>
</gene>
<evidence type="ECO:0000256" key="1">
    <source>
        <dbReference type="PROSITE-ProRule" id="PRU00023"/>
    </source>
</evidence>
<dbReference type="PROSITE" id="PS50297">
    <property type="entry name" value="ANK_REP_REGION"/>
    <property type="match status" value="1"/>
</dbReference>
<comment type="caution">
    <text evidence="2">The sequence shown here is derived from an EMBL/GenBank/DDBJ whole genome shotgun (WGS) entry which is preliminary data.</text>
</comment>
<dbReference type="Pfam" id="PF12796">
    <property type="entry name" value="Ank_2"/>
    <property type="match status" value="1"/>
</dbReference>
<dbReference type="Proteomes" id="UP000622797">
    <property type="component" value="Unassembled WGS sequence"/>
</dbReference>
<evidence type="ECO:0008006" key="4">
    <source>
        <dbReference type="Google" id="ProtNLM"/>
    </source>
</evidence>
<dbReference type="PANTHER" id="PTHR46224">
    <property type="entry name" value="ANKYRIN REPEAT FAMILY PROTEIN"/>
    <property type="match status" value="1"/>
</dbReference>
<accession>A0A8H4TGU1</accession>
<dbReference type="Pfam" id="PF00023">
    <property type="entry name" value="Ank"/>
    <property type="match status" value="1"/>
</dbReference>
<dbReference type="InterPro" id="IPR051616">
    <property type="entry name" value="Cul2-RING_E3_ligase_SR"/>
</dbReference>
<dbReference type="Gene3D" id="1.25.40.20">
    <property type="entry name" value="Ankyrin repeat-containing domain"/>
    <property type="match status" value="2"/>
</dbReference>
<proteinExistence type="predicted"/>
<dbReference type="SMART" id="SM00248">
    <property type="entry name" value="ANK"/>
    <property type="match status" value="3"/>
</dbReference>
<keyword evidence="1" id="KW-0040">ANK repeat</keyword>
<dbReference type="PANTHER" id="PTHR46224:SF64">
    <property type="entry name" value="IQ MOTIF AND ANKYRIN REPEAT DOMAIN-CONTAINING PROTEIN 1"/>
    <property type="match status" value="1"/>
</dbReference>
<keyword evidence="3" id="KW-1185">Reference proteome</keyword>
<name>A0A8H4TGU1_9HYPO</name>
<evidence type="ECO:0000313" key="2">
    <source>
        <dbReference type="EMBL" id="KAF4957609.1"/>
    </source>
</evidence>
<dbReference type="SUPFAM" id="SSF48403">
    <property type="entry name" value="Ankyrin repeat"/>
    <property type="match status" value="1"/>
</dbReference>
<dbReference type="PROSITE" id="PS50088">
    <property type="entry name" value="ANK_REPEAT"/>
    <property type="match status" value="1"/>
</dbReference>
<feature type="repeat" description="ANK" evidence="1">
    <location>
        <begin position="119"/>
        <end position="158"/>
    </location>
</feature>